<dbReference type="Proteomes" id="UP001292094">
    <property type="component" value="Unassembled WGS sequence"/>
</dbReference>
<feature type="domain" description="ENPP1-3/EXOG-like endonuclease/phosphodiesterase" evidence="4">
    <location>
        <begin position="495"/>
        <end position="713"/>
    </location>
</feature>
<evidence type="ECO:0000259" key="4">
    <source>
        <dbReference type="SMART" id="SM00477"/>
    </source>
</evidence>
<sequence>MLTTTTTTTSGQWVNKRRKYYQKKQQQQITPPTPSCPTDFKTHPLILVSMDGFRADYLDRGLTPTIQYLVNEGVRAPYMKPSYPTITFPNHYTIVTGLYPPAHGIVANRFYDPEFKAKFALGQPEMLQKRFYGGEPVWKTAELQGKKAATYFWPGSETEGNTPSLWFPYNESIPFNTRAKQVLSWLDLPAADRPDFLTLYMHQPDRAGHNFGPASWQVDAKLKEVDAAVALLLKGLRQRGLEKCVNLLVVSDHGMAEAGQSRAITIDDYIPDVATKTRFWKGIFSRFTPNTGNDNDRLDMMKALACKKKEMRVYEKKDLPVRWHVPKHQGRIEEVVLDLDAGYSAGADDTFKADAGDHGYDNYFHDMNTLFVALGPDFRRDFEVEAFQNIELYNLMCHLLDITPAPNNGTWGALNHLLASPPTPPTLKKETPPTVATLPDSPEAGECPGDPVSARLVSRLEAAQKKAPQYLQQHLTWGVPQMGSGVKEEVVMLVQPDYVAGYSLTLKMPLWTSYSLTMSHWTPQTTPPWMSDPRLKASERLPCQDYDVLAGILEIEPYPLFPQQFSSMSSTNGELSYLISNALPVTSALRERLDHLEKLLNTWTNRYSALNVVAGPVFDSDADTLADDLHDSGDIPFVLPNHIYVVVTRCLEWRSDMADCPHSKLDALAFVLPQFLAVSNCLDDNRFIQEFSAKVRDVELITGLTFYPDVNFQDRVKLQVRMHSNIWGLESWKNRIWWNHVGTG</sequence>
<evidence type="ECO:0000256" key="3">
    <source>
        <dbReference type="SAM" id="MobiDB-lite"/>
    </source>
</evidence>
<dbReference type="Pfam" id="PF01223">
    <property type="entry name" value="Endonuclease_NS"/>
    <property type="match status" value="1"/>
</dbReference>
<dbReference type="InterPro" id="IPR001604">
    <property type="entry name" value="Endo_G_ENPP1-like_dom"/>
</dbReference>
<dbReference type="GO" id="GO:0031674">
    <property type="term" value="C:I band"/>
    <property type="evidence" value="ECO:0007669"/>
    <property type="project" value="TreeGrafter"/>
</dbReference>
<evidence type="ECO:0000256" key="1">
    <source>
        <dbReference type="ARBA" id="ARBA00022801"/>
    </source>
</evidence>
<dbReference type="InterPro" id="IPR044929">
    <property type="entry name" value="DNA/RNA_non-sp_Endonuclease_sf"/>
</dbReference>
<dbReference type="InterPro" id="IPR020821">
    <property type="entry name" value="ENPP1-3/EXOG-like_nuc-like"/>
</dbReference>
<accession>A0AAE1NQW6</accession>
<evidence type="ECO:0000313" key="5">
    <source>
        <dbReference type="EMBL" id="KAK4294534.1"/>
    </source>
</evidence>
<dbReference type="InterPro" id="IPR002591">
    <property type="entry name" value="Phosphodiest/P_Trfase"/>
</dbReference>
<organism evidence="5 6">
    <name type="scientific">Petrolisthes manimaculis</name>
    <dbReference type="NCBI Taxonomy" id="1843537"/>
    <lineage>
        <taxon>Eukaryota</taxon>
        <taxon>Metazoa</taxon>
        <taxon>Ecdysozoa</taxon>
        <taxon>Arthropoda</taxon>
        <taxon>Crustacea</taxon>
        <taxon>Multicrustacea</taxon>
        <taxon>Malacostraca</taxon>
        <taxon>Eumalacostraca</taxon>
        <taxon>Eucarida</taxon>
        <taxon>Decapoda</taxon>
        <taxon>Pleocyemata</taxon>
        <taxon>Anomura</taxon>
        <taxon>Galatheoidea</taxon>
        <taxon>Porcellanidae</taxon>
        <taxon>Petrolisthes</taxon>
    </lineage>
</organism>
<dbReference type="Gene3D" id="3.30.1360.180">
    <property type="match status" value="1"/>
</dbReference>
<dbReference type="SMART" id="SM00477">
    <property type="entry name" value="NUC"/>
    <property type="match status" value="1"/>
</dbReference>
<dbReference type="SUPFAM" id="SSF54060">
    <property type="entry name" value="His-Me finger endonucleases"/>
    <property type="match status" value="1"/>
</dbReference>
<dbReference type="PANTHER" id="PTHR10151">
    <property type="entry name" value="ECTONUCLEOTIDE PYROPHOSPHATASE/PHOSPHODIESTERASE"/>
    <property type="match status" value="1"/>
</dbReference>
<dbReference type="Pfam" id="PF01663">
    <property type="entry name" value="Phosphodiest"/>
    <property type="match status" value="1"/>
</dbReference>
<gene>
    <name evidence="5" type="ORF">Pmani_032824</name>
</gene>
<dbReference type="Gene3D" id="3.40.720.10">
    <property type="entry name" value="Alkaline Phosphatase, subunit A"/>
    <property type="match status" value="1"/>
</dbReference>
<dbReference type="EMBL" id="JAWZYT010004267">
    <property type="protein sequence ID" value="KAK4294534.1"/>
    <property type="molecule type" value="Genomic_DNA"/>
</dbReference>
<proteinExistence type="predicted"/>
<dbReference type="InterPro" id="IPR017850">
    <property type="entry name" value="Alkaline_phosphatase_core_sf"/>
</dbReference>
<dbReference type="GO" id="GO:0055120">
    <property type="term" value="C:striated muscle dense body"/>
    <property type="evidence" value="ECO:0007669"/>
    <property type="project" value="TreeGrafter"/>
</dbReference>
<dbReference type="Gene3D" id="3.40.570.10">
    <property type="entry name" value="Extracellular Endonuclease, subunit A"/>
    <property type="match status" value="1"/>
</dbReference>
<protein>
    <recommendedName>
        <fullName evidence="4">ENPP1-3/EXOG-like endonuclease/phosphodiesterase domain-containing protein</fullName>
    </recommendedName>
</protein>
<comment type="caution">
    <text evidence="5">The sequence shown here is derived from an EMBL/GenBank/DDBJ whole genome shotgun (WGS) entry which is preliminary data.</text>
</comment>
<dbReference type="InterPro" id="IPR044925">
    <property type="entry name" value="His-Me_finger_sf"/>
</dbReference>
<evidence type="ECO:0000256" key="2">
    <source>
        <dbReference type="ARBA" id="ARBA00023180"/>
    </source>
</evidence>
<keyword evidence="2" id="KW-0325">Glycoprotein</keyword>
<dbReference type="CDD" id="cd16018">
    <property type="entry name" value="Enpp"/>
    <property type="match status" value="1"/>
</dbReference>
<dbReference type="GO" id="GO:0016787">
    <property type="term" value="F:hydrolase activity"/>
    <property type="evidence" value="ECO:0007669"/>
    <property type="project" value="UniProtKB-KW"/>
</dbReference>
<dbReference type="AlphaFoldDB" id="A0AAE1NQW6"/>
<dbReference type="GO" id="GO:0003676">
    <property type="term" value="F:nucleic acid binding"/>
    <property type="evidence" value="ECO:0007669"/>
    <property type="project" value="InterPro"/>
</dbReference>
<keyword evidence="1" id="KW-0378">Hydrolase</keyword>
<dbReference type="SUPFAM" id="SSF53649">
    <property type="entry name" value="Alkaline phosphatase-like"/>
    <property type="match status" value="1"/>
</dbReference>
<reference evidence="5" key="1">
    <citation type="submission" date="2023-11" db="EMBL/GenBank/DDBJ databases">
        <title>Genome assemblies of two species of porcelain crab, Petrolisthes cinctipes and Petrolisthes manimaculis (Anomura: Porcellanidae).</title>
        <authorList>
            <person name="Angst P."/>
        </authorList>
    </citation>
    <scope>NUCLEOTIDE SEQUENCE</scope>
    <source>
        <strain evidence="5">PB745_02</strain>
        <tissue evidence="5">Gill</tissue>
    </source>
</reference>
<keyword evidence="6" id="KW-1185">Reference proteome</keyword>
<name>A0AAE1NQW6_9EUCA</name>
<dbReference type="GO" id="GO:0046872">
    <property type="term" value="F:metal ion binding"/>
    <property type="evidence" value="ECO:0007669"/>
    <property type="project" value="InterPro"/>
</dbReference>
<dbReference type="GO" id="GO:0016529">
    <property type="term" value="C:sarcoplasmic reticulum"/>
    <property type="evidence" value="ECO:0007669"/>
    <property type="project" value="TreeGrafter"/>
</dbReference>
<evidence type="ECO:0000313" key="6">
    <source>
        <dbReference type="Proteomes" id="UP001292094"/>
    </source>
</evidence>
<feature type="region of interest" description="Disordered" evidence="3">
    <location>
        <begin position="425"/>
        <end position="448"/>
    </location>
</feature>
<dbReference type="PANTHER" id="PTHR10151:SF114">
    <property type="entry name" value="ECTONUCLEOTIDE PYROPHOSPHATASE_PHOSPHODIESTERASE C27A7.3"/>
    <property type="match status" value="1"/>
</dbReference>